<dbReference type="EMBL" id="JAAIUW010000009">
    <property type="protein sequence ID" value="KAF7817572.1"/>
    <property type="molecule type" value="Genomic_DNA"/>
</dbReference>
<accession>A0A834T9H8</accession>
<reference evidence="2" key="1">
    <citation type="submission" date="2020-09" db="EMBL/GenBank/DDBJ databases">
        <title>Genome-Enabled Discovery of Anthraquinone Biosynthesis in Senna tora.</title>
        <authorList>
            <person name="Kang S.-H."/>
            <person name="Pandey R.P."/>
            <person name="Lee C.-M."/>
            <person name="Sim J.-S."/>
            <person name="Jeong J.-T."/>
            <person name="Choi B.-S."/>
            <person name="Jung M."/>
            <person name="Ginzburg D."/>
            <person name="Zhao K."/>
            <person name="Won S.Y."/>
            <person name="Oh T.-J."/>
            <person name="Yu Y."/>
            <person name="Kim N.-H."/>
            <person name="Lee O.R."/>
            <person name="Lee T.-H."/>
            <person name="Bashyal P."/>
            <person name="Kim T.-S."/>
            <person name="Lee W.-H."/>
            <person name="Kawkins C."/>
            <person name="Kim C.-K."/>
            <person name="Kim J.S."/>
            <person name="Ahn B.O."/>
            <person name="Rhee S.Y."/>
            <person name="Sohng J.K."/>
        </authorList>
    </citation>
    <scope>NUCLEOTIDE SEQUENCE</scope>
    <source>
        <tissue evidence="2">Leaf</tissue>
    </source>
</reference>
<evidence type="ECO:0000313" key="3">
    <source>
        <dbReference type="Proteomes" id="UP000634136"/>
    </source>
</evidence>
<keyword evidence="3" id="KW-1185">Reference proteome</keyword>
<sequence length="545" mass="58643">MSLSEVGLETLAESVDHAGDGDELTCSPFQRTKSPREGPVGMAGSTSFSFCTSRELLPFSIGLEPTGTSLDVTGIVTLDPEPFDFADFFRLLLVSLASMKLSTSIDSDWTAIFWEEEILSVATSSLSLDFFKTSSANRSCNSFTESGLATTPAQGDDRLMELTEVATSDTSISVSAFLSDDTATIGCTGTESSIDSDVAATTTPSLEVSSACPEVLAAQPDANSDFCGSSLDLFSCSGRVVGQLTGWLTLKNWCGNFMAELEKCLALIEDEKDPQTNSSKEFHLPAIVHKMNHRSAGETCAPAAEPEKANVAVFVATITVSAAPPASVADSTTGIYPAMTSVGLEQLPENATAANTAAATYSIIVDLGINQKKVISQSLKYQKYYLQFEQVNWLKTYGFVVVAFVVEFQMALEENSDHDADENCHLLKTRVLNEGMRLGQCQILVPGKQHLSLANTDKEWGLQKPVFSFCRATLSIPSISSHHINLTETRMNISEALKWGIVSPSDNHGESAGALSRRTGITLLEMSAELSWFHVLYLKCQIAAS</sequence>
<proteinExistence type="predicted"/>
<protein>
    <submittedName>
        <fullName evidence="2">Uncharacterized protein</fullName>
    </submittedName>
</protein>
<evidence type="ECO:0000256" key="1">
    <source>
        <dbReference type="SAM" id="MobiDB-lite"/>
    </source>
</evidence>
<evidence type="ECO:0000313" key="2">
    <source>
        <dbReference type="EMBL" id="KAF7817572.1"/>
    </source>
</evidence>
<feature type="region of interest" description="Disordered" evidence="1">
    <location>
        <begin position="17"/>
        <end position="41"/>
    </location>
</feature>
<gene>
    <name evidence="2" type="ORF">G2W53_031541</name>
</gene>
<organism evidence="2 3">
    <name type="scientific">Senna tora</name>
    <dbReference type="NCBI Taxonomy" id="362788"/>
    <lineage>
        <taxon>Eukaryota</taxon>
        <taxon>Viridiplantae</taxon>
        <taxon>Streptophyta</taxon>
        <taxon>Embryophyta</taxon>
        <taxon>Tracheophyta</taxon>
        <taxon>Spermatophyta</taxon>
        <taxon>Magnoliopsida</taxon>
        <taxon>eudicotyledons</taxon>
        <taxon>Gunneridae</taxon>
        <taxon>Pentapetalae</taxon>
        <taxon>rosids</taxon>
        <taxon>fabids</taxon>
        <taxon>Fabales</taxon>
        <taxon>Fabaceae</taxon>
        <taxon>Caesalpinioideae</taxon>
        <taxon>Cassia clade</taxon>
        <taxon>Senna</taxon>
    </lineage>
</organism>
<comment type="caution">
    <text evidence="2">The sequence shown here is derived from an EMBL/GenBank/DDBJ whole genome shotgun (WGS) entry which is preliminary data.</text>
</comment>
<dbReference type="Proteomes" id="UP000634136">
    <property type="component" value="Unassembled WGS sequence"/>
</dbReference>
<dbReference type="AlphaFoldDB" id="A0A834T9H8"/>
<name>A0A834T9H8_9FABA</name>